<accession>A0ABT2UWQ9</accession>
<dbReference type="Proteomes" id="UP001652445">
    <property type="component" value="Unassembled WGS sequence"/>
</dbReference>
<comment type="caution">
    <text evidence="1">The sequence shown here is derived from an EMBL/GenBank/DDBJ whole genome shotgun (WGS) entry which is preliminary data.</text>
</comment>
<name>A0ABT2UWQ9_9BACL</name>
<evidence type="ECO:0000313" key="1">
    <source>
        <dbReference type="EMBL" id="MCU6798267.1"/>
    </source>
</evidence>
<reference evidence="1 2" key="1">
    <citation type="submission" date="2022-09" db="EMBL/GenBank/DDBJ databases">
        <authorList>
            <person name="Han X.L."/>
            <person name="Wang Q."/>
            <person name="Lu T."/>
        </authorList>
    </citation>
    <scope>NUCLEOTIDE SEQUENCE [LARGE SCALE GENOMIC DNA]</scope>
    <source>
        <strain evidence="1 2">WQ 127069</strain>
    </source>
</reference>
<proteinExistence type="predicted"/>
<protein>
    <submittedName>
        <fullName evidence="1">Uncharacterized protein</fullName>
    </submittedName>
</protein>
<dbReference type="EMBL" id="JAOQIO010000125">
    <property type="protein sequence ID" value="MCU6798267.1"/>
    <property type="molecule type" value="Genomic_DNA"/>
</dbReference>
<sequence>MSVPQFAGRSVRQTPSIHIPANVQRADVPIDPALAVISRFGELSK</sequence>
<organism evidence="1 2">
    <name type="scientific">Paenibacillus baimaensis</name>
    <dbReference type="NCBI Taxonomy" id="2982185"/>
    <lineage>
        <taxon>Bacteria</taxon>
        <taxon>Bacillati</taxon>
        <taxon>Bacillota</taxon>
        <taxon>Bacilli</taxon>
        <taxon>Bacillales</taxon>
        <taxon>Paenibacillaceae</taxon>
        <taxon>Paenibacillus</taxon>
    </lineage>
</organism>
<keyword evidence="2" id="KW-1185">Reference proteome</keyword>
<evidence type="ECO:0000313" key="2">
    <source>
        <dbReference type="Proteomes" id="UP001652445"/>
    </source>
</evidence>
<gene>
    <name evidence="1" type="ORF">OB236_39680</name>
</gene>